<organism evidence="1 2">
    <name type="scientific">Lactuca virosa</name>
    <dbReference type="NCBI Taxonomy" id="75947"/>
    <lineage>
        <taxon>Eukaryota</taxon>
        <taxon>Viridiplantae</taxon>
        <taxon>Streptophyta</taxon>
        <taxon>Embryophyta</taxon>
        <taxon>Tracheophyta</taxon>
        <taxon>Spermatophyta</taxon>
        <taxon>Magnoliopsida</taxon>
        <taxon>eudicotyledons</taxon>
        <taxon>Gunneridae</taxon>
        <taxon>Pentapetalae</taxon>
        <taxon>asterids</taxon>
        <taxon>campanulids</taxon>
        <taxon>Asterales</taxon>
        <taxon>Asteraceae</taxon>
        <taxon>Cichorioideae</taxon>
        <taxon>Cichorieae</taxon>
        <taxon>Lactucinae</taxon>
        <taxon>Lactuca</taxon>
    </lineage>
</organism>
<evidence type="ECO:0000313" key="1">
    <source>
        <dbReference type="EMBL" id="CAH1443334.1"/>
    </source>
</evidence>
<name>A0AAU9NZY3_9ASTR</name>
<dbReference type="EMBL" id="CAKMRJ010005412">
    <property type="protein sequence ID" value="CAH1443334.1"/>
    <property type="molecule type" value="Genomic_DNA"/>
</dbReference>
<dbReference type="Proteomes" id="UP001157418">
    <property type="component" value="Unassembled WGS sequence"/>
</dbReference>
<comment type="caution">
    <text evidence="1">The sequence shown here is derived from an EMBL/GenBank/DDBJ whole genome shotgun (WGS) entry which is preliminary data.</text>
</comment>
<gene>
    <name evidence="1" type="ORF">LVIROSA_LOCUS29258</name>
</gene>
<sequence length="98" mass="10908">MCHVWEVVEDLGVDADGGDPSGNDDISANLSPFWPPISPLSTNLIHNTTTYAYHLMPMFCSMAFDFRAYLRKGGLDACKPDTTKSNQVRFRKPRSRGA</sequence>
<proteinExistence type="predicted"/>
<accession>A0AAU9NZY3</accession>
<evidence type="ECO:0000313" key="2">
    <source>
        <dbReference type="Proteomes" id="UP001157418"/>
    </source>
</evidence>
<protein>
    <submittedName>
        <fullName evidence="1">Uncharacterized protein</fullName>
    </submittedName>
</protein>
<dbReference type="AlphaFoldDB" id="A0AAU9NZY3"/>
<keyword evidence="2" id="KW-1185">Reference proteome</keyword>
<reference evidence="1 2" key="1">
    <citation type="submission" date="2022-01" db="EMBL/GenBank/DDBJ databases">
        <authorList>
            <person name="Xiong W."/>
            <person name="Schranz E."/>
        </authorList>
    </citation>
    <scope>NUCLEOTIDE SEQUENCE [LARGE SCALE GENOMIC DNA]</scope>
</reference>